<name>A0A238KN31_9RHOB</name>
<keyword evidence="1" id="KW-0472">Membrane</keyword>
<dbReference type="AlphaFoldDB" id="A0A238KN31"/>
<keyword evidence="3" id="KW-1185">Reference proteome</keyword>
<accession>A0A238KN31</accession>
<sequence>MVLVIEGLVYALAPQLIEQLLEALRQLTLDQRRSLGLLAVISGLIVLWVARGGLI</sequence>
<dbReference type="Pfam" id="PF09838">
    <property type="entry name" value="DUF2065"/>
    <property type="match status" value="1"/>
</dbReference>
<evidence type="ECO:0008006" key="4">
    <source>
        <dbReference type="Google" id="ProtNLM"/>
    </source>
</evidence>
<evidence type="ECO:0000313" key="2">
    <source>
        <dbReference type="EMBL" id="SMX43592.1"/>
    </source>
</evidence>
<organism evidence="2 3">
    <name type="scientific">Maliponia aquimaris</name>
    <dbReference type="NCBI Taxonomy" id="1673631"/>
    <lineage>
        <taxon>Bacteria</taxon>
        <taxon>Pseudomonadati</taxon>
        <taxon>Pseudomonadota</taxon>
        <taxon>Alphaproteobacteria</taxon>
        <taxon>Rhodobacterales</taxon>
        <taxon>Paracoccaceae</taxon>
        <taxon>Maliponia</taxon>
    </lineage>
</organism>
<gene>
    <name evidence="2" type="ORF">MAA8898_02864</name>
</gene>
<reference evidence="2 3" key="1">
    <citation type="submission" date="2017-05" db="EMBL/GenBank/DDBJ databases">
        <authorList>
            <person name="Song R."/>
            <person name="Chenine A.L."/>
            <person name="Ruprecht R.M."/>
        </authorList>
    </citation>
    <scope>NUCLEOTIDE SEQUENCE [LARGE SCALE GENOMIC DNA]</scope>
    <source>
        <strain evidence="2 3">CECT 8898</strain>
    </source>
</reference>
<keyword evidence="1" id="KW-0812">Transmembrane</keyword>
<dbReference type="InterPro" id="IPR019201">
    <property type="entry name" value="DUF2065"/>
</dbReference>
<protein>
    <recommendedName>
        <fullName evidence="4">DUF2065 domain-containing protein</fullName>
    </recommendedName>
</protein>
<dbReference type="Proteomes" id="UP000207598">
    <property type="component" value="Unassembled WGS sequence"/>
</dbReference>
<keyword evidence="1" id="KW-1133">Transmembrane helix</keyword>
<proteinExistence type="predicted"/>
<evidence type="ECO:0000256" key="1">
    <source>
        <dbReference type="SAM" id="Phobius"/>
    </source>
</evidence>
<dbReference type="EMBL" id="FXYF01000007">
    <property type="protein sequence ID" value="SMX43592.1"/>
    <property type="molecule type" value="Genomic_DNA"/>
</dbReference>
<evidence type="ECO:0000313" key="3">
    <source>
        <dbReference type="Proteomes" id="UP000207598"/>
    </source>
</evidence>
<feature type="transmembrane region" description="Helical" evidence="1">
    <location>
        <begin position="35"/>
        <end position="54"/>
    </location>
</feature>